<gene>
    <name evidence="1" type="ORF">PACLA_8A022116</name>
</gene>
<dbReference type="Proteomes" id="UP001152795">
    <property type="component" value="Unassembled WGS sequence"/>
</dbReference>
<sequence>RISLFSIIRGPKFIIHTCFVSITTLRSFLFTGTINTLLKRLTDNERKVDFYLTILGLIQFTGIVLAFVPGFLLDWSPADRHRNFSIIISFVLTGLISILVTVGLLIPVLKLQIFSFLLYAFLRSFLYSSHGSFIMKEFPLYHAGALNGLSLLVSAVVSLFQIPMFALLDGPYNGDPTWVNVGLLVVQILVMVHPVYLWKCSKNEDKSSNNTLKIMDYGDTKL</sequence>
<comment type="caution">
    <text evidence="1">The sequence shown here is derived from an EMBL/GenBank/DDBJ whole genome shotgun (WGS) entry which is preliminary data.</text>
</comment>
<name>A0A6S7HQ75_PARCT</name>
<accession>A0A6S7HQ75</accession>
<dbReference type="EMBL" id="CACRXK020006055">
    <property type="protein sequence ID" value="CAB4008205.1"/>
    <property type="molecule type" value="Genomic_DNA"/>
</dbReference>
<keyword evidence="2" id="KW-1185">Reference proteome</keyword>
<reference evidence="1" key="1">
    <citation type="submission" date="2020-04" db="EMBL/GenBank/DDBJ databases">
        <authorList>
            <person name="Alioto T."/>
            <person name="Alioto T."/>
            <person name="Gomez Garrido J."/>
        </authorList>
    </citation>
    <scope>NUCLEOTIDE SEQUENCE</scope>
    <source>
        <strain evidence="1">A484AB</strain>
    </source>
</reference>
<dbReference type="InterPro" id="IPR036259">
    <property type="entry name" value="MFS_trans_sf"/>
</dbReference>
<protein>
    <submittedName>
        <fullName evidence="1">Uncharacterized protein</fullName>
    </submittedName>
</protein>
<proteinExistence type="predicted"/>
<dbReference type="PANTHER" id="PTHR20765">
    <property type="entry name" value="SOLUTE CARRIER FAMILY 43 MEMBER 3-RELATED"/>
    <property type="match status" value="1"/>
</dbReference>
<feature type="non-terminal residue" evidence="1">
    <location>
        <position position="1"/>
    </location>
</feature>
<organism evidence="1 2">
    <name type="scientific">Paramuricea clavata</name>
    <name type="common">Red gorgonian</name>
    <name type="synonym">Violescent sea-whip</name>
    <dbReference type="NCBI Taxonomy" id="317549"/>
    <lineage>
        <taxon>Eukaryota</taxon>
        <taxon>Metazoa</taxon>
        <taxon>Cnidaria</taxon>
        <taxon>Anthozoa</taxon>
        <taxon>Octocorallia</taxon>
        <taxon>Malacalcyonacea</taxon>
        <taxon>Plexauridae</taxon>
        <taxon>Paramuricea</taxon>
    </lineage>
</organism>
<evidence type="ECO:0000313" key="1">
    <source>
        <dbReference type="EMBL" id="CAB4008205.1"/>
    </source>
</evidence>
<dbReference type="AlphaFoldDB" id="A0A6S7HQ75"/>
<dbReference type="SUPFAM" id="SSF103473">
    <property type="entry name" value="MFS general substrate transporter"/>
    <property type="match status" value="1"/>
</dbReference>
<dbReference type="PANTHER" id="PTHR20765:SF1">
    <property type="entry name" value="EQUILIBRATIVE NUCLEOBASE TRANSPORTER 1"/>
    <property type="match status" value="1"/>
</dbReference>
<evidence type="ECO:0000313" key="2">
    <source>
        <dbReference type="Proteomes" id="UP001152795"/>
    </source>
</evidence>
<dbReference type="InterPro" id="IPR027197">
    <property type="entry name" value="SLC43A3"/>
</dbReference>
<dbReference type="OrthoDB" id="330047at2759"/>
<dbReference type="Gene3D" id="1.20.1250.20">
    <property type="entry name" value="MFS general substrate transporter like domains"/>
    <property type="match status" value="1"/>
</dbReference>